<dbReference type="EMBL" id="JBGBPQ010000009">
    <property type="protein sequence ID" value="KAL1519969.1"/>
    <property type="molecule type" value="Genomic_DNA"/>
</dbReference>
<accession>A0AB34JH26</accession>
<dbReference type="InterPro" id="IPR002654">
    <property type="entry name" value="Glyco_trans_25"/>
</dbReference>
<comment type="caution">
    <text evidence="3">The sequence shown here is derived from an EMBL/GenBank/DDBJ whole genome shotgun (WGS) entry which is preliminary data.</text>
</comment>
<evidence type="ECO:0000256" key="1">
    <source>
        <dbReference type="SAM" id="MobiDB-lite"/>
    </source>
</evidence>
<reference evidence="3 4" key="1">
    <citation type="journal article" date="2024" name="Science">
        <title>Giant polyketide synthase enzymes in the biosynthesis of giant marine polyether toxins.</title>
        <authorList>
            <person name="Fallon T.R."/>
            <person name="Shende V.V."/>
            <person name="Wierzbicki I.H."/>
            <person name="Pendleton A.L."/>
            <person name="Watervoot N.F."/>
            <person name="Auber R.P."/>
            <person name="Gonzalez D.J."/>
            <person name="Wisecaver J.H."/>
            <person name="Moore B.S."/>
        </authorList>
    </citation>
    <scope>NUCLEOTIDE SEQUENCE [LARGE SCALE GENOMIC DNA]</scope>
    <source>
        <strain evidence="3 4">12B1</strain>
    </source>
</reference>
<feature type="compositionally biased region" description="Basic and acidic residues" evidence="1">
    <location>
        <begin position="491"/>
        <end position="500"/>
    </location>
</feature>
<feature type="domain" description="Glycosyl transferase family 25" evidence="2">
    <location>
        <begin position="168"/>
        <end position="213"/>
    </location>
</feature>
<evidence type="ECO:0000313" key="3">
    <source>
        <dbReference type="EMBL" id="KAL1519969.1"/>
    </source>
</evidence>
<dbReference type="Proteomes" id="UP001515480">
    <property type="component" value="Unassembled WGS sequence"/>
</dbReference>
<gene>
    <name evidence="3" type="ORF">AB1Y20_023454</name>
</gene>
<sequence length="509" mass="55296">MFTGEPLHFSPRDAARGADTLPGAAPPKPAVREWNGPPWREESAFEVKGGLSSPYYHASLPKEAPPPLKLSAEQLHAAANAVKETHSALHGPYYYAHNRRVDFVIPTPPPKLLSVAKRVPPPLEDNGGAVLILSPGRRHLWPKPPRALHVVDAVMGACLPSTAVTDLNKHARQELTRGELGILKSNRRAWQYALDKKWDWALVLEDDAVFEGISSKISSSATAEFLTRLPAIVRAATSASPDWQLLVLTPINQPWDFFASLDGSLVPDLISHGGKMRSPLAVAPGQPRYGQHTMRRGGSASSARSAALGLYTDAKGSAARRRLREGTGSESEVLVEAIDCNGAVEWSARGEICHGSLHVDPTPYSSAMLGAVRTDAIEWSNGSVWRRCDLSVPIGSVDGLHVTSISWEDATCSWYHCPPTFHAFGWIYRKDLIKDCVGAFDARAPPLNPLDVWIWEVMATRGKLAQALAPAKPLVNSLGVGNTASCPSVKEQQDRPDTLHRIHARRGHG</sequence>
<feature type="region of interest" description="Disordered" evidence="1">
    <location>
        <begin position="281"/>
        <end position="301"/>
    </location>
</feature>
<evidence type="ECO:0000259" key="2">
    <source>
        <dbReference type="Pfam" id="PF01755"/>
    </source>
</evidence>
<proteinExistence type="predicted"/>
<keyword evidence="4" id="KW-1185">Reference proteome</keyword>
<protein>
    <recommendedName>
        <fullName evidence="2">Glycosyl transferase family 25 domain-containing protein</fullName>
    </recommendedName>
</protein>
<dbReference type="AlphaFoldDB" id="A0AB34JH26"/>
<evidence type="ECO:0000313" key="4">
    <source>
        <dbReference type="Proteomes" id="UP001515480"/>
    </source>
</evidence>
<dbReference type="Pfam" id="PF01755">
    <property type="entry name" value="Glyco_transf_25"/>
    <property type="match status" value="1"/>
</dbReference>
<feature type="region of interest" description="Disordered" evidence="1">
    <location>
        <begin position="485"/>
        <end position="509"/>
    </location>
</feature>
<name>A0AB34JH26_PRYPA</name>
<organism evidence="3 4">
    <name type="scientific">Prymnesium parvum</name>
    <name type="common">Toxic golden alga</name>
    <dbReference type="NCBI Taxonomy" id="97485"/>
    <lineage>
        <taxon>Eukaryota</taxon>
        <taxon>Haptista</taxon>
        <taxon>Haptophyta</taxon>
        <taxon>Prymnesiophyceae</taxon>
        <taxon>Prymnesiales</taxon>
        <taxon>Prymnesiaceae</taxon>
        <taxon>Prymnesium</taxon>
    </lineage>
</organism>
<feature type="region of interest" description="Disordered" evidence="1">
    <location>
        <begin position="1"/>
        <end position="37"/>
    </location>
</feature>